<dbReference type="Gene3D" id="3.40.605.10">
    <property type="entry name" value="Aldehyde Dehydrogenase, Chain A, domain 1"/>
    <property type="match status" value="1"/>
</dbReference>
<evidence type="ECO:0000313" key="4">
    <source>
        <dbReference type="EMBL" id="UTU53140.1"/>
    </source>
</evidence>
<evidence type="ECO:0000259" key="3">
    <source>
        <dbReference type="Pfam" id="PF00171"/>
    </source>
</evidence>
<dbReference type="InterPro" id="IPR015590">
    <property type="entry name" value="Aldehyde_DH_dom"/>
</dbReference>
<dbReference type="Proteomes" id="UP001060070">
    <property type="component" value="Chromosome"/>
</dbReference>
<organism evidence="4 5">
    <name type="scientific">Mesorhizobium ciceri</name>
    <dbReference type="NCBI Taxonomy" id="39645"/>
    <lineage>
        <taxon>Bacteria</taxon>
        <taxon>Pseudomonadati</taxon>
        <taxon>Pseudomonadota</taxon>
        <taxon>Alphaproteobacteria</taxon>
        <taxon>Hyphomicrobiales</taxon>
        <taxon>Phyllobacteriaceae</taxon>
        <taxon>Mesorhizobium</taxon>
    </lineage>
</organism>
<keyword evidence="5" id="KW-1185">Reference proteome</keyword>
<evidence type="ECO:0000313" key="5">
    <source>
        <dbReference type="Proteomes" id="UP001060070"/>
    </source>
</evidence>
<protein>
    <submittedName>
        <fullName evidence="4">Aldehyde dehydrogenase family protein</fullName>
    </submittedName>
</protein>
<comment type="similarity">
    <text evidence="1">Belongs to the aldehyde dehydrogenase family.</text>
</comment>
<dbReference type="FunFam" id="3.40.605.10:FF:000007">
    <property type="entry name" value="NAD/NADP-dependent betaine aldehyde dehydrogenase"/>
    <property type="match status" value="1"/>
</dbReference>
<evidence type="ECO:0000256" key="2">
    <source>
        <dbReference type="ARBA" id="ARBA00023002"/>
    </source>
</evidence>
<proteinExistence type="inferred from homology"/>
<name>A0AB38TEB3_9HYPH</name>
<dbReference type="PROSITE" id="PS00070">
    <property type="entry name" value="ALDEHYDE_DEHYDR_CYS"/>
    <property type="match status" value="1"/>
</dbReference>
<dbReference type="InterPro" id="IPR016160">
    <property type="entry name" value="Ald_DH_CS_CYS"/>
</dbReference>
<dbReference type="AlphaFoldDB" id="A0AB38TEB3"/>
<dbReference type="InterPro" id="IPR016162">
    <property type="entry name" value="Ald_DH_N"/>
</dbReference>
<reference evidence="4 5" key="1">
    <citation type="journal article" date="2022" name="Microbiol. Resour. Announc.">
        <title>Complete Genome Sequence of Mesorhizobium ciceri Strain R30, a Rhizobium Used as a Commercial Inoculant for Chickpea in Argentina.</title>
        <authorList>
            <person name="Foresto E."/>
            <person name="Revale S."/>
            <person name="Primo E."/>
            <person name="Nievas F."/>
            <person name="Carezzano E."/>
            <person name="Puente M."/>
            <person name="Alzari P."/>
            <person name="Mart M."/>
            <person name="Ben-Assaya M."/>
            <person name="Mornico D."/>
            <person name="Santoro M."/>
            <person name="Mart F."/>
            <person name="Giordano W."/>
            <person name="Bogino P."/>
        </authorList>
    </citation>
    <scope>NUCLEOTIDE SEQUENCE [LARGE SCALE GENOMIC DNA]</scope>
    <source>
        <strain evidence="4 5">R30</strain>
    </source>
</reference>
<gene>
    <name evidence="4" type="ORF">LRP29_06875</name>
</gene>
<evidence type="ECO:0000256" key="1">
    <source>
        <dbReference type="ARBA" id="ARBA00009986"/>
    </source>
</evidence>
<dbReference type="GO" id="GO:0016620">
    <property type="term" value="F:oxidoreductase activity, acting on the aldehyde or oxo group of donors, NAD or NADP as acceptor"/>
    <property type="evidence" value="ECO:0007669"/>
    <property type="project" value="InterPro"/>
</dbReference>
<accession>A0AB38TEB3</accession>
<dbReference type="InterPro" id="IPR050740">
    <property type="entry name" value="Aldehyde_DH_Superfamily"/>
</dbReference>
<dbReference type="Gene3D" id="3.40.309.10">
    <property type="entry name" value="Aldehyde Dehydrogenase, Chain A, domain 2"/>
    <property type="match status" value="1"/>
</dbReference>
<dbReference type="PANTHER" id="PTHR43353">
    <property type="entry name" value="SUCCINATE-SEMIALDEHYDE DEHYDROGENASE, MITOCHONDRIAL"/>
    <property type="match status" value="1"/>
</dbReference>
<dbReference type="SUPFAM" id="SSF53720">
    <property type="entry name" value="ALDH-like"/>
    <property type="match status" value="1"/>
</dbReference>
<dbReference type="RefSeq" id="WP_024505868.1">
    <property type="nucleotide sequence ID" value="NZ_CP088147.1"/>
</dbReference>
<dbReference type="InterPro" id="IPR016163">
    <property type="entry name" value="Ald_DH_C"/>
</dbReference>
<dbReference type="InterPro" id="IPR016161">
    <property type="entry name" value="Ald_DH/histidinol_DH"/>
</dbReference>
<dbReference type="Pfam" id="PF00171">
    <property type="entry name" value="Aldedh"/>
    <property type="match status" value="1"/>
</dbReference>
<dbReference type="EMBL" id="CP088147">
    <property type="protein sequence ID" value="UTU53140.1"/>
    <property type="molecule type" value="Genomic_DNA"/>
</dbReference>
<dbReference type="PANTHER" id="PTHR43353:SF5">
    <property type="entry name" value="SUCCINATE-SEMIALDEHYDE DEHYDROGENASE, MITOCHONDRIAL"/>
    <property type="match status" value="1"/>
</dbReference>
<keyword evidence="2" id="KW-0560">Oxidoreductase</keyword>
<feature type="domain" description="Aldehyde dehydrogenase" evidence="3">
    <location>
        <begin position="33"/>
        <end position="491"/>
    </location>
</feature>
<sequence length="495" mass="52876">MRSTEVTGQHNSMIAGANSDYPTLGIFIDGEFIESSSAAPKEVINPADETVLGLLPSATPQLLERALHSAERAFGSSRRFLPENRQEVLARAADILAEREATISLRIVLEQGKPLGQARAEVGRVVELFRYYAHLALELCDADLGDNRHAIRRSSKPVPIGVVAAFTAWNFPLVLPGRKLAMAIAAGCPVILKAAEETPAAAIELVRALQEAGLPEGYLNLVFGNPAEISKQLIASPVVRKISLTGSIPVGKALARLAAEGMKPASMELGGHSAALVFADADIEAAATELAAAKFANAGQVCTAPSRFFIEMPAYNSFVDAFLCKVKSLKVGKGLDPNTDIGPLAHSRRIDATVGVVEDAIARGAQIVTGGNRVKGAGYFFEPTVLCEAMAESVIMRNEYFAPLAPINGFKNEMEAVRMANALPYGLAAYIYTQSRERIERLTISLEVGGVFINTTATVTELTPFCGVKESGYGYEGGRRGLDTFLHYKLVNTAI</sequence>